<evidence type="ECO:0000313" key="3">
    <source>
        <dbReference type="Proteomes" id="UP001157133"/>
    </source>
</evidence>
<dbReference type="InterPro" id="IPR003018">
    <property type="entry name" value="GAF"/>
</dbReference>
<dbReference type="EMBL" id="BSSU01000004">
    <property type="protein sequence ID" value="GLX81353.1"/>
    <property type="molecule type" value="Genomic_DNA"/>
</dbReference>
<dbReference type="InterPro" id="IPR029787">
    <property type="entry name" value="Nucleotide_cyclase"/>
</dbReference>
<dbReference type="SMART" id="SM00267">
    <property type="entry name" value="GGDEF"/>
    <property type="match status" value="1"/>
</dbReference>
<comment type="caution">
    <text evidence="2">The sequence shown here is derived from an EMBL/GenBank/DDBJ whole genome shotgun (WGS) entry which is preliminary data.</text>
</comment>
<accession>A0ABQ6GZH8</accession>
<name>A0ABQ6GZH8_9GAMM</name>
<dbReference type="InterPro" id="IPR043128">
    <property type="entry name" value="Rev_trsase/Diguanyl_cyclase"/>
</dbReference>
<sequence>MITPKFPDNELERLQTLHALKILDTEPEERFDRLTRMAKRLFNVPIALVSLVDDNRQWFKSCFGLPVRETRRDISFCGHAILYDACLIVEDATKDERFANNPIVTADPNIRFYAGYPLKGINGSRLGTFCIIDDKPRKLSDEDLKAFEDLAVLAERELEAVQTSTLDELTGITNRRGFNTLSNFSFQMCKRHHLELSLVYFDLDRFKVINDTHGHLVGDNVLITFSRILSRELRESDIFARMGGDEFAVLFTNTSRKDAEFILERFQEKLDDFNKRSQAPYQIEFSYGIVSLNSKVHHCIEALIEDADQHMYEHKHQQDKT</sequence>
<dbReference type="RefSeq" id="WP_284206683.1">
    <property type="nucleotide sequence ID" value="NZ_BSSU01000004.1"/>
</dbReference>
<dbReference type="Gene3D" id="3.30.70.270">
    <property type="match status" value="1"/>
</dbReference>
<evidence type="ECO:0000313" key="2">
    <source>
        <dbReference type="EMBL" id="GLX81353.1"/>
    </source>
</evidence>
<dbReference type="InterPro" id="IPR000160">
    <property type="entry name" value="GGDEF_dom"/>
</dbReference>
<dbReference type="NCBIfam" id="TIGR00254">
    <property type="entry name" value="GGDEF"/>
    <property type="match status" value="1"/>
</dbReference>
<dbReference type="SMART" id="SM00065">
    <property type="entry name" value="GAF"/>
    <property type="match status" value="1"/>
</dbReference>
<dbReference type="SUPFAM" id="SSF55073">
    <property type="entry name" value="Nucleotide cyclase"/>
    <property type="match status" value="1"/>
</dbReference>
<dbReference type="PANTHER" id="PTHR43102">
    <property type="entry name" value="SLR1143 PROTEIN"/>
    <property type="match status" value="1"/>
</dbReference>
<organism evidence="2 3">
    <name type="scientific">Thalassotalea eurytherma</name>
    <dbReference type="NCBI Taxonomy" id="1144278"/>
    <lineage>
        <taxon>Bacteria</taxon>
        <taxon>Pseudomonadati</taxon>
        <taxon>Pseudomonadota</taxon>
        <taxon>Gammaproteobacteria</taxon>
        <taxon>Alteromonadales</taxon>
        <taxon>Colwelliaceae</taxon>
        <taxon>Thalassotalea</taxon>
    </lineage>
</organism>
<keyword evidence="3" id="KW-1185">Reference proteome</keyword>
<evidence type="ECO:0000259" key="1">
    <source>
        <dbReference type="PROSITE" id="PS50887"/>
    </source>
</evidence>
<proteinExistence type="predicted"/>
<feature type="domain" description="GGDEF" evidence="1">
    <location>
        <begin position="194"/>
        <end position="321"/>
    </location>
</feature>
<dbReference type="Gene3D" id="3.30.450.40">
    <property type="match status" value="1"/>
</dbReference>
<protein>
    <submittedName>
        <fullName evidence="2">GGDEF domain-containing protein</fullName>
    </submittedName>
</protein>
<reference evidence="2 3" key="1">
    <citation type="submission" date="2023-03" db="EMBL/GenBank/DDBJ databases">
        <title>Draft genome sequence of Thalassotalea eurytherma JCM 18482T.</title>
        <authorList>
            <person name="Sawabe T."/>
        </authorList>
    </citation>
    <scope>NUCLEOTIDE SEQUENCE [LARGE SCALE GENOMIC DNA]</scope>
    <source>
        <strain evidence="2 3">JCM 18482</strain>
    </source>
</reference>
<dbReference type="PANTHER" id="PTHR43102:SF2">
    <property type="entry name" value="GAF DOMAIN-CONTAINING PROTEIN"/>
    <property type="match status" value="1"/>
</dbReference>
<dbReference type="SUPFAM" id="SSF55781">
    <property type="entry name" value="GAF domain-like"/>
    <property type="match status" value="1"/>
</dbReference>
<dbReference type="PROSITE" id="PS50887">
    <property type="entry name" value="GGDEF"/>
    <property type="match status" value="1"/>
</dbReference>
<dbReference type="Pfam" id="PF01590">
    <property type="entry name" value="GAF"/>
    <property type="match status" value="1"/>
</dbReference>
<dbReference type="Pfam" id="PF00990">
    <property type="entry name" value="GGDEF"/>
    <property type="match status" value="1"/>
</dbReference>
<dbReference type="CDD" id="cd01949">
    <property type="entry name" value="GGDEF"/>
    <property type="match status" value="1"/>
</dbReference>
<dbReference type="InterPro" id="IPR029016">
    <property type="entry name" value="GAF-like_dom_sf"/>
</dbReference>
<gene>
    <name evidence="2" type="ORF">theurythT_08050</name>
</gene>
<dbReference type="Proteomes" id="UP001157133">
    <property type="component" value="Unassembled WGS sequence"/>
</dbReference>